<sequence>MYGNDIPNHLTFMGRPNCPTASITTTTSIPSTTTPATTSAAAKMSGAVTGAQSEQSSKLQNYVGYGTEGSMHIASANLLGSPEYLWGRFEESALLDSENSDVRMSLDSFDEGDENDFDAVVAEMEKEMSVAANVMKELGYGCTVNVSQYTQMLSLFLPLVEMTVSTILGTIARTHAALEENQNSFSSFFSALSTSSSFKFRFLFRFFHFCNPETL</sequence>
<gene>
    <name evidence="1" type="ORF">Vadar_020262</name>
</gene>
<reference evidence="1 2" key="1">
    <citation type="journal article" date="2021" name="Hortic Res">
        <title>High-quality reference genome and annotation aids understanding of berry development for evergreen blueberry (Vaccinium darrowii).</title>
        <authorList>
            <person name="Yu J."/>
            <person name="Hulse-Kemp A.M."/>
            <person name="Babiker E."/>
            <person name="Staton M."/>
        </authorList>
    </citation>
    <scope>NUCLEOTIDE SEQUENCE [LARGE SCALE GENOMIC DNA]</scope>
    <source>
        <strain evidence="2">cv. NJ 8807/NJ 8810</strain>
        <tissue evidence="1">Young leaf</tissue>
    </source>
</reference>
<dbReference type="Proteomes" id="UP000828048">
    <property type="component" value="Chromosome 7"/>
</dbReference>
<name>A0ACB7Y9H8_9ERIC</name>
<evidence type="ECO:0000313" key="1">
    <source>
        <dbReference type="EMBL" id="KAH7849604.1"/>
    </source>
</evidence>
<keyword evidence="2" id="KW-1185">Reference proteome</keyword>
<protein>
    <submittedName>
        <fullName evidence="1">Uncharacterized protein</fullName>
    </submittedName>
</protein>
<proteinExistence type="predicted"/>
<evidence type="ECO:0000313" key="2">
    <source>
        <dbReference type="Proteomes" id="UP000828048"/>
    </source>
</evidence>
<dbReference type="EMBL" id="CM037157">
    <property type="protein sequence ID" value="KAH7849604.1"/>
    <property type="molecule type" value="Genomic_DNA"/>
</dbReference>
<comment type="caution">
    <text evidence="1">The sequence shown here is derived from an EMBL/GenBank/DDBJ whole genome shotgun (WGS) entry which is preliminary data.</text>
</comment>
<accession>A0ACB7Y9H8</accession>
<organism evidence="1 2">
    <name type="scientific">Vaccinium darrowii</name>
    <dbReference type="NCBI Taxonomy" id="229202"/>
    <lineage>
        <taxon>Eukaryota</taxon>
        <taxon>Viridiplantae</taxon>
        <taxon>Streptophyta</taxon>
        <taxon>Embryophyta</taxon>
        <taxon>Tracheophyta</taxon>
        <taxon>Spermatophyta</taxon>
        <taxon>Magnoliopsida</taxon>
        <taxon>eudicotyledons</taxon>
        <taxon>Gunneridae</taxon>
        <taxon>Pentapetalae</taxon>
        <taxon>asterids</taxon>
        <taxon>Ericales</taxon>
        <taxon>Ericaceae</taxon>
        <taxon>Vaccinioideae</taxon>
        <taxon>Vaccinieae</taxon>
        <taxon>Vaccinium</taxon>
    </lineage>
</organism>